<dbReference type="GO" id="GO:0005739">
    <property type="term" value="C:mitochondrion"/>
    <property type="evidence" value="ECO:0007669"/>
    <property type="project" value="UniProtKB-SubCell"/>
</dbReference>
<reference evidence="8 9" key="1">
    <citation type="submission" date="2024-05" db="EMBL/GenBank/DDBJ databases">
        <title>Genetic variation in Jamaican populations of the coffee berry borer (Hypothenemus hampei).</title>
        <authorList>
            <person name="Errbii M."/>
            <person name="Myrie A."/>
        </authorList>
    </citation>
    <scope>NUCLEOTIDE SEQUENCE [LARGE SCALE GENOMIC DNA]</scope>
    <source>
        <strain evidence="8">JA-Hopewell-2020-01-JO</strain>
        <tissue evidence="8">Whole body</tissue>
    </source>
</reference>
<organism evidence="8 9">
    <name type="scientific">Hypothenemus hampei</name>
    <name type="common">Coffee berry borer</name>
    <dbReference type="NCBI Taxonomy" id="57062"/>
    <lineage>
        <taxon>Eukaryota</taxon>
        <taxon>Metazoa</taxon>
        <taxon>Ecdysozoa</taxon>
        <taxon>Arthropoda</taxon>
        <taxon>Hexapoda</taxon>
        <taxon>Insecta</taxon>
        <taxon>Pterygota</taxon>
        <taxon>Neoptera</taxon>
        <taxon>Endopterygota</taxon>
        <taxon>Coleoptera</taxon>
        <taxon>Polyphaga</taxon>
        <taxon>Cucujiformia</taxon>
        <taxon>Curculionidae</taxon>
        <taxon>Scolytinae</taxon>
        <taxon>Hypothenemus</taxon>
    </lineage>
</organism>
<proteinExistence type="inferred from homology"/>
<dbReference type="EMBL" id="JBDJPC010000004">
    <property type="protein sequence ID" value="KAL1506687.1"/>
    <property type="molecule type" value="Genomic_DNA"/>
</dbReference>
<evidence type="ECO:0000256" key="3">
    <source>
        <dbReference type="ARBA" id="ARBA00022980"/>
    </source>
</evidence>
<evidence type="ECO:0000256" key="6">
    <source>
        <dbReference type="ARBA" id="ARBA00035191"/>
    </source>
</evidence>
<evidence type="ECO:0000256" key="1">
    <source>
        <dbReference type="ARBA" id="ARBA00004173"/>
    </source>
</evidence>
<evidence type="ECO:0000256" key="2">
    <source>
        <dbReference type="ARBA" id="ARBA00005677"/>
    </source>
</evidence>
<evidence type="ECO:0000256" key="5">
    <source>
        <dbReference type="ARBA" id="ARBA00023274"/>
    </source>
</evidence>
<keyword evidence="3" id="KW-0689">Ribosomal protein</keyword>
<accession>A0ABD1F060</accession>
<dbReference type="PANTHER" id="PTHR13477">
    <property type="entry name" value="MITOCHONDRIAL 39S RIBOSOMAL PROTEIN L49"/>
    <property type="match status" value="1"/>
</dbReference>
<keyword evidence="9" id="KW-1185">Reference proteome</keyword>
<dbReference type="PANTHER" id="PTHR13477:SF0">
    <property type="entry name" value="LARGE RIBOSOMAL SUBUNIT PROTEIN ML49"/>
    <property type="match status" value="1"/>
</dbReference>
<comment type="similarity">
    <text evidence="2">Belongs to the mitochondrion-specific ribosomal protein mL49 family.</text>
</comment>
<gene>
    <name evidence="8" type="ORF">ABEB36_006007</name>
</gene>
<sequence>MSFINKLLPFTRQFPILTEQLGLIRYSSYKSSYQLEDINPLPRKYEITKDPMEWEYVARLLPPAVIPEPLKKDKYPSGWKPQAENLSDRPYFIQRNKFHELPIYLKINTLKTRRSTVLRNIQGDIWLLEKEIRDFLSPQFFQPIRSQVNEFAGYIRIHGDYVNAVKYFLEQKGY</sequence>
<dbReference type="GO" id="GO:0005840">
    <property type="term" value="C:ribosome"/>
    <property type="evidence" value="ECO:0007669"/>
    <property type="project" value="UniProtKB-KW"/>
</dbReference>
<protein>
    <recommendedName>
        <fullName evidence="6">Large ribosomal subunit protein mL49</fullName>
    </recommendedName>
    <alternativeName>
        <fullName evidence="7">39S ribosomal protein L49, mitochondrial</fullName>
    </alternativeName>
</protein>
<keyword evidence="5" id="KW-0687">Ribonucleoprotein</keyword>
<dbReference type="FunFam" id="3.30.780.10:FF:000009">
    <property type="entry name" value="39S ribosomal protein L49, mitochondrial"/>
    <property type="match status" value="1"/>
</dbReference>
<dbReference type="Pfam" id="PF05046">
    <property type="entry name" value="Img2"/>
    <property type="match status" value="1"/>
</dbReference>
<dbReference type="Proteomes" id="UP001566132">
    <property type="component" value="Unassembled WGS sequence"/>
</dbReference>
<dbReference type="GO" id="GO:1990904">
    <property type="term" value="C:ribonucleoprotein complex"/>
    <property type="evidence" value="ECO:0007669"/>
    <property type="project" value="UniProtKB-KW"/>
</dbReference>
<keyword evidence="4" id="KW-0496">Mitochondrion</keyword>
<name>A0ABD1F060_HYPHA</name>
<comment type="subcellular location">
    <subcellularLocation>
        <location evidence="1">Mitochondrion</location>
    </subcellularLocation>
</comment>
<evidence type="ECO:0000256" key="7">
    <source>
        <dbReference type="ARBA" id="ARBA00035545"/>
    </source>
</evidence>
<evidence type="ECO:0000313" key="9">
    <source>
        <dbReference type="Proteomes" id="UP001566132"/>
    </source>
</evidence>
<dbReference type="Gene3D" id="3.30.780.10">
    <property type="entry name" value="SUI1-like domain"/>
    <property type="match status" value="1"/>
</dbReference>
<dbReference type="AlphaFoldDB" id="A0ABD1F060"/>
<evidence type="ECO:0000313" key="8">
    <source>
        <dbReference type="EMBL" id="KAL1506687.1"/>
    </source>
</evidence>
<comment type="caution">
    <text evidence="8">The sequence shown here is derived from an EMBL/GenBank/DDBJ whole genome shotgun (WGS) entry which is preliminary data.</text>
</comment>
<dbReference type="InterPro" id="IPR007740">
    <property type="entry name" value="Ribosomal_mL49"/>
</dbReference>
<evidence type="ECO:0000256" key="4">
    <source>
        <dbReference type="ARBA" id="ARBA00023128"/>
    </source>
</evidence>